<name>A0A2P2DBS2_9LEPT</name>
<dbReference type="OrthoDB" id="9813261at2"/>
<dbReference type="GO" id="GO:0008716">
    <property type="term" value="F:D-alanine-D-alanine ligase activity"/>
    <property type="evidence" value="ECO:0007669"/>
    <property type="project" value="InterPro"/>
</dbReference>
<keyword evidence="6" id="KW-1185">Reference proteome</keyword>
<keyword evidence="3" id="KW-0067">ATP-binding</keyword>
<keyword evidence="2 5" id="KW-0436">Ligase</keyword>
<comment type="similarity">
    <text evidence="1">Belongs to the D-alanine--D-alanine ligase family.</text>
</comment>
<dbReference type="PROSITE" id="PS50975">
    <property type="entry name" value="ATP_GRASP"/>
    <property type="match status" value="1"/>
</dbReference>
<dbReference type="PANTHER" id="PTHR23132:SF23">
    <property type="entry name" value="D-ALANINE--D-ALANINE LIGASE B"/>
    <property type="match status" value="1"/>
</dbReference>
<dbReference type="RefSeq" id="WP_108959178.1">
    <property type="nucleotide sequence ID" value="NZ_BFAZ01000006.1"/>
</dbReference>
<evidence type="ECO:0000259" key="4">
    <source>
        <dbReference type="PROSITE" id="PS50975"/>
    </source>
</evidence>
<dbReference type="InterPro" id="IPR011761">
    <property type="entry name" value="ATP-grasp"/>
</dbReference>
<dbReference type="InterPro" id="IPR013815">
    <property type="entry name" value="ATP_grasp_subdomain_1"/>
</dbReference>
<accession>A0A2P2DBS2</accession>
<dbReference type="InterPro" id="IPR011095">
    <property type="entry name" value="Dala_Dala_lig_C"/>
</dbReference>
<evidence type="ECO:0000256" key="2">
    <source>
        <dbReference type="ARBA" id="ARBA00022598"/>
    </source>
</evidence>
<evidence type="ECO:0000313" key="6">
    <source>
        <dbReference type="Proteomes" id="UP000245206"/>
    </source>
</evidence>
<proteinExistence type="inferred from homology"/>
<dbReference type="Proteomes" id="UP000245206">
    <property type="component" value="Unassembled WGS sequence"/>
</dbReference>
<dbReference type="GO" id="GO:0046872">
    <property type="term" value="F:metal ion binding"/>
    <property type="evidence" value="ECO:0007669"/>
    <property type="project" value="InterPro"/>
</dbReference>
<protein>
    <submittedName>
        <fullName evidence="5">D-alanine--D-alanine ligase</fullName>
    </submittedName>
</protein>
<dbReference type="AlphaFoldDB" id="A0A2P2DBS2"/>
<sequence>MKTVILACDIYNPDYPKHSQEWESEETIFHMEKTIISLGYDVVSLSDAKEITSVLSNIPKGNRENWIVWNLVEGYTSASREAYIPALCEYLGIPHTGSSAAVQCTTLDKYKTKLFLRSMGIRVTDSELLTEFQSQPNLHFPVFVKPNGEGSSLGISESNTIQDQREWEIQIPMFLREYSPLLVEPFLSGRELTVGVIGNLNHYQVLPMAFVDTPNGIYHEGIKSKSEFLESLDFEVPISLQKELESTSFNIANLLGSSGYLRIDFKLEEEIPYCLEVNATPGFSKIYSTLPMLWERAGKSYSELLELCINLGFEEYQTHPRYQYGKDQIV</sequence>
<evidence type="ECO:0000256" key="1">
    <source>
        <dbReference type="ARBA" id="ARBA00010871"/>
    </source>
</evidence>
<gene>
    <name evidence="5" type="ORF">LPTSP2_13340</name>
</gene>
<dbReference type="Pfam" id="PF07478">
    <property type="entry name" value="Dala_Dala_lig_C"/>
    <property type="match status" value="1"/>
</dbReference>
<evidence type="ECO:0000313" key="5">
    <source>
        <dbReference type="EMBL" id="GBF42048.1"/>
    </source>
</evidence>
<evidence type="ECO:0000256" key="3">
    <source>
        <dbReference type="PROSITE-ProRule" id="PRU00409"/>
    </source>
</evidence>
<feature type="domain" description="ATP-grasp" evidence="4">
    <location>
        <begin position="113"/>
        <end position="310"/>
    </location>
</feature>
<reference evidence="6" key="1">
    <citation type="journal article" date="2019" name="Microbiol. Immunol.">
        <title>Molecular and phenotypic characterization of Leptospira johnsonii sp. nov., Leptospira ellinghausenii sp. nov. and Leptospira ryugenii sp. nov. isolated from soil and water in Japan.</title>
        <authorList>
            <person name="Masuzawa T."/>
            <person name="Saito M."/>
            <person name="Nakao R."/>
            <person name="Nikaido Y."/>
            <person name="Matsumoto M."/>
            <person name="Ogawa M."/>
            <person name="Yokoyama M."/>
            <person name="Hidaka Y."/>
            <person name="Tomita J."/>
            <person name="Sakakibara K."/>
            <person name="Suzuki K."/>
            <person name="Yasuda S."/>
            <person name="Sato H."/>
            <person name="Yamaguchi M."/>
            <person name="Yoshida S.I."/>
            <person name="Koizumi N."/>
            <person name="Kawamura Y."/>
        </authorList>
    </citation>
    <scope>NUCLEOTIDE SEQUENCE [LARGE SCALE GENOMIC DNA]</scope>
    <source>
        <strain evidence="6">E18</strain>
    </source>
</reference>
<dbReference type="EMBL" id="BFAZ01000006">
    <property type="protein sequence ID" value="GBF42048.1"/>
    <property type="molecule type" value="Genomic_DNA"/>
</dbReference>
<dbReference type="GO" id="GO:0005524">
    <property type="term" value="F:ATP binding"/>
    <property type="evidence" value="ECO:0007669"/>
    <property type="project" value="UniProtKB-UniRule"/>
</dbReference>
<dbReference type="Gene3D" id="3.30.1490.20">
    <property type="entry name" value="ATP-grasp fold, A domain"/>
    <property type="match status" value="1"/>
</dbReference>
<dbReference type="PANTHER" id="PTHR23132">
    <property type="entry name" value="D-ALANINE--D-ALANINE LIGASE"/>
    <property type="match status" value="1"/>
</dbReference>
<dbReference type="Gene3D" id="3.30.470.20">
    <property type="entry name" value="ATP-grasp fold, B domain"/>
    <property type="match status" value="1"/>
</dbReference>
<comment type="caution">
    <text evidence="5">The sequence shown here is derived from an EMBL/GenBank/DDBJ whole genome shotgun (WGS) entry which is preliminary data.</text>
</comment>
<keyword evidence="3" id="KW-0547">Nucleotide-binding</keyword>
<dbReference type="SUPFAM" id="SSF56059">
    <property type="entry name" value="Glutathione synthetase ATP-binding domain-like"/>
    <property type="match status" value="1"/>
</dbReference>
<organism evidence="5 6">
    <name type="scientific">Leptospira ellinghausenii</name>
    <dbReference type="NCBI Taxonomy" id="1917822"/>
    <lineage>
        <taxon>Bacteria</taxon>
        <taxon>Pseudomonadati</taxon>
        <taxon>Spirochaetota</taxon>
        <taxon>Spirochaetia</taxon>
        <taxon>Leptospirales</taxon>
        <taxon>Leptospiraceae</taxon>
        <taxon>Leptospira</taxon>
    </lineage>
</organism>